<reference evidence="2 3" key="1">
    <citation type="submission" date="2019-02" db="EMBL/GenBank/DDBJ databases">
        <title>Deep-cultivation of Planctomycetes and their phenomic and genomic characterization uncovers novel biology.</title>
        <authorList>
            <person name="Wiegand S."/>
            <person name="Jogler M."/>
            <person name="Boedeker C."/>
            <person name="Pinto D."/>
            <person name="Vollmers J."/>
            <person name="Rivas-Marin E."/>
            <person name="Kohn T."/>
            <person name="Peeters S.H."/>
            <person name="Heuer A."/>
            <person name="Rast P."/>
            <person name="Oberbeckmann S."/>
            <person name="Bunk B."/>
            <person name="Jeske O."/>
            <person name="Meyerdierks A."/>
            <person name="Storesund J.E."/>
            <person name="Kallscheuer N."/>
            <person name="Luecker S."/>
            <person name="Lage O.M."/>
            <person name="Pohl T."/>
            <person name="Merkel B.J."/>
            <person name="Hornburger P."/>
            <person name="Mueller R.-W."/>
            <person name="Bruemmer F."/>
            <person name="Labrenz M."/>
            <person name="Spormann A.M."/>
            <person name="Op den Camp H."/>
            <person name="Overmann J."/>
            <person name="Amann R."/>
            <person name="Jetten M.S.M."/>
            <person name="Mascher T."/>
            <person name="Medema M.H."/>
            <person name="Devos D.P."/>
            <person name="Kaster A.-K."/>
            <person name="Ovreas L."/>
            <person name="Rohde M."/>
            <person name="Galperin M.Y."/>
            <person name="Jogler C."/>
        </authorList>
    </citation>
    <scope>NUCLEOTIDE SEQUENCE [LARGE SCALE GENOMIC DNA]</scope>
    <source>
        <strain evidence="2 3">ETA_A8</strain>
    </source>
</reference>
<feature type="transmembrane region" description="Helical" evidence="1">
    <location>
        <begin position="89"/>
        <end position="111"/>
    </location>
</feature>
<organism evidence="2 3">
    <name type="scientific">Anatilimnocola aggregata</name>
    <dbReference type="NCBI Taxonomy" id="2528021"/>
    <lineage>
        <taxon>Bacteria</taxon>
        <taxon>Pseudomonadati</taxon>
        <taxon>Planctomycetota</taxon>
        <taxon>Planctomycetia</taxon>
        <taxon>Pirellulales</taxon>
        <taxon>Pirellulaceae</taxon>
        <taxon>Anatilimnocola</taxon>
    </lineage>
</organism>
<dbReference type="PANTHER" id="PTHR31876">
    <property type="entry name" value="COV-LIKE PROTEIN 1"/>
    <property type="match status" value="1"/>
</dbReference>
<protein>
    <recommendedName>
        <fullName evidence="4">DUF502 domain-containing protein</fullName>
    </recommendedName>
</protein>
<dbReference type="KEGG" id="aagg:ETAA8_69170"/>
<evidence type="ECO:0000313" key="3">
    <source>
        <dbReference type="Proteomes" id="UP000315017"/>
    </source>
</evidence>
<evidence type="ECO:0000256" key="1">
    <source>
        <dbReference type="SAM" id="Phobius"/>
    </source>
</evidence>
<dbReference type="AlphaFoldDB" id="A0A517YNF2"/>
<dbReference type="Proteomes" id="UP000315017">
    <property type="component" value="Chromosome"/>
</dbReference>
<dbReference type="RefSeq" id="WP_145099420.1">
    <property type="nucleotide sequence ID" value="NZ_CP036274.1"/>
</dbReference>
<dbReference type="InterPro" id="IPR007462">
    <property type="entry name" value="COV1-like"/>
</dbReference>
<dbReference type="OrthoDB" id="9780267at2"/>
<dbReference type="EMBL" id="CP036274">
    <property type="protein sequence ID" value="QDU31757.1"/>
    <property type="molecule type" value="Genomic_DNA"/>
</dbReference>
<evidence type="ECO:0008006" key="4">
    <source>
        <dbReference type="Google" id="ProtNLM"/>
    </source>
</evidence>
<keyword evidence="1" id="KW-0472">Membrane</keyword>
<gene>
    <name evidence="2" type="ORF">ETAA8_69170</name>
</gene>
<keyword evidence="1" id="KW-0812">Transmembrane</keyword>
<sequence length="251" mass="27986">MNEVSRPGTFGPAVATVPTAPHLPLPPQGFKARILGGLIMVLPVLITLWVVGWLFFALRSYVIDPLAMLVLWTIRKGRFSSDLPDWFEIYAAPPIAILLALLLLYVLGFFVHSRLRRGFDAILLRVPIISTVYDGVQKIFQTLDKQRTNQGPQRVVLIEFPHPGMKVPGFVTATCRDIETQKTLLCIYVPTTPVPTSGYFLLVPEEDVTELNWTSEQALQTIVSGGLTVPPEVRYYKSAPKKNLEPSAMTE</sequence>
<dbReference type="PANTHER" id="PTHR31876:SF26">
    <property type="entry name" value="PROTEIN LIKE COV 2"/>
    <property type="match status" value="1"/>
</dbReference>
<name>A0A517YNF2_9BACT</name>
<evidence type="ECO:0000313" key="2">
    <source>
        <dbReference type="EMBL" id="QDU31757.1"/>
    </source>
</evidence>
<dbReference type="Pfam" id="PF04367">
    <property type="entry name" value="DUF502"/>
    <property type="match status" value="1"/>
</dbReference>
<accession>A0A517YNF2</accession>
<keyword evidence="3" id="KW-1185">Reference proteome</keyword>
<keyword evidence="1" id="KW-1133">Transmembrane helix</keyword>
<feature type="transmembrane region" description="Helical" evidence="1">
    <location>
        <begin position="34"/>
        <end position="56"/>
    </location>
</feature>
<proteinExistence type="predicted"/>